<reference evidence="10" key="1">
    <citation type="submission" date="2021-03" db="EMBL/GenBank/DDBJ databases">
        <authorList>
            <person name="Bekaert M."/>
        </authorList>
    </citation>
    <scope>NUCLEOTIDE SEQUENCE</scope>
</reference>
<gene>
    <name evidence="10" type="ORF">MEDL_22788</name>
</gene>
<dbReference type="GO" id="GO:0003677">
    <property type="term" value="F:DNA binding"/>
    <property type="evidence" value="ECO:0007669"/>
    <property type="project" value="UniProtKB-KW"/>
</dbReference>
<evidence type="ECO:0000256" key="3">
    <source>
        <dbReference type="ARBA" id="ARBA00022679"/>
    </source>
</evidence>
<comment type="catalytic activity">
    <reaction evidence="8">
        <text>DNA(n) + a 2'-deoxyribonucleoside 5'-triphosphate = DNA(n+1) + diphosphate</text>
        <dbReference type="Rhea" id="RHEA:22508"/>
        <dbReference type="Rhea" id="RHEA-COMP:17339"/>
        <dbReference type="Rhea" id="RHEA-COMP:17340"/>
        <dbReference type="ChEBI" id="CHEBI:33019"/>
        <dbReference type="ChEBI" id="CHEBI:61560"/>
        <dbReference type="ChEBI" id="CHEBI:173112"/>
        <dbReference type="EC" id="2.7.7.7"/>
    </reaction>
</comment>
<dbReference type="Proteomes" id="UP000683360">
    <property type="component" value="Unassembled WGS sequence"/>
</dbReference>
<evidence type="ECO:0000256" key="7">
    <source>
        <dbReference type="ARBA" id="ARBA00023125"/>
    </source>
</evidence>
<evidence type="ECO:0000313" key="11">
    <source>
        <dbReference type="Proteomes" id="UP000683360"/>
    </source>
</evidence>
<dbReference type="GO" id="GO:0003887">
    <property type="term" value="F:DNA-directed DNA polymerase activity"/>
    <property type="evidence" value="ECO:0007669"/>
    <property type="project" value="UniProtKB-KW"/>
</dbReference>
<evidence type="ECO:0000256" key="1">
    <source>
        <dbReference type="ARBA" id="ARBA00005755"/>
    </source>
</evidence>
<keyword evidence="11" id="KW-1185">Reference proteome</keyword>
<dbReference type="GO" id="GO:0006260">
    <property type="term" value="P:DNA replication"/>
    <property type="evidence" value="ECO:0007669"/>
    <property type="project" value="UniProtKB-KW"/>
</dbReference>
<dbReference type="Gene3D" id="3.30.420.10">
    <property type="entry name" value="Ribonuclease H-like superfamily/Ribonuclease H"/>
    <property type="match status" value="1"/>
</dbReference>
<dbReference type="PANTHER" id="PTHR33568:SF3">
    <property type="entry name" value="DNA-DIRECTED DNA POLYMERASE"/>
    <property type="match status" value="1"/>
</dbReference>
<dbReference type="PANTHER" id="PTHR33568">
    <property type="entry name" value="DNA POLYMERASE"/>
    <property type="match status" value="1"/>
</dbReference>
<evidence type="ECO:0000256" key="6">
    <source>
        <dbReference type="ARBA" id="ARBA00022932"/>
    </source>
</evidence>
<dbReference type="EMBL" id="CAJPWZ010001114">
    <property type="protein sequence ID" value="CAG2208595.1"/>
    <property type="molecule type" value="Genomic_DNA"/>
</dbReference>
<comment type="caution">
    <text evidence="10">The sequence shown here is derived from an EMBL/GenBank/DDBJ whole genome shotgun (WGS) entry which is preliminary data.</text>
</comment>
<evidence type="ECO:0000256" key="5">
    <source>
        <dbReference type="ARBA" id="ARBA00022705"/>
    </source>
</evidence>
<feature type="domain" description="DNA-directed DNA polymerase family B mitochondria/virus" evidence="9">
    <location>
        <begin position="350"/>
        <end position="419"/>
    </location>
</feature>
<keyword evidence="5" id="KW-0235">DNA replication</keyword>
<accession>A0A8S3RUU4</accession>
<protein>
    <recommendedName>
        <fullName evidence="2">DNA-directed DNA polymerase</fullName>
        <ecNumber evidence="2">2.7.7.7</ecNumber>
    </recommendedName>
</protein>
<organism evidence="10 11">
    <name type="scientific">Mytilus edulis</name>
    <name type="common">Blue mussel</name>
    <dbReference type="NCBI Taxonomy" id="6550"/>
    <lineage>
        <taxon>Eukaryota</taxon>
        <taxon>Metazoa</taxon>
        <taxon>Spiralia</taxon>
        <taxon>Lophotrochozoa</taxon>
        <taxon>Mollusca</taxon>
        <taxon>Bivalvia</taxon>
        <taxon>Autobranchia</taxon>
        <taxon>Pteriomorphia</taxon>
        <taxon>Mytilida</taxon>
        <taxon>Mytiloidea</taxon>
        <taxon>Mytilidae</taxon>
        <taxon>Mytilinae</taxon>
        <taxon>Mytilus</taxon>
    </lineage>
</organism>
<proteinExistence type="inferred from homology"/>
<dbReference type="EC" id="2.7.7.7" evidence="2"/>
<evidence type="ECO:0000259" key="9">
    <source>
        <dbReference type="Pfam" id="PF03175"/>
    </source>
</evidence>
<keyword evidence="3" id="KW-0808">Transferase</keyword>
<dbReference type="GO" id="GO:0000166">
    <property type="term" value="F:nucleotide binding"/>
    <property type="evidence" value="ECO:0007669"/>
    <property type="project" value="InterPro"/>
</dbReference>
<name>A0A8S3RUU4_MYTED</name>
<dbReference type="Pfam" id="PF03175">
    <property type="entry name" value="DNA_pol_B_2"/>
    <property type="match status" value="1"/>
</dbReference>
<evidence type="ECO:0000256" key="8">
    <source>
        <dbReference type="ARBA" id="ARBA00049244"/>
    </source>
</evidence>
<keyword evidence="6" id="KW-0239">DNA-directed DNA polymerase</keyword>
<keyword evidence="7" id="KW-0238">DNA-binding</keyword>
<evidence type="ECO:0000256" key="4">
    <source>
        <dbReference type="ARBA" id="ARBA00022695"/>
    </source>
</evidence>
<evidence type="ECO:0000313" key="10">
    <source>
        <dbReference type="EMBL" id="CAG2208595.1"/>
    </source>
</evidence>
<dbReference type="SUPFAM" id="SSF53098">
    <property type="entry name" value="Ribonuclease H-like"/>
    <property type="match status" value="1"/>
</dbReference>
<dbReference type="InterPro" id="IPR012337">
    <property type="entry name" value="RNaseH-like_sf"/>
</dbReference>
<evidence type="ECO:0000256" key="2">
    <source>
        <dbReference type="ARBA" id="ARBA00012417"/>
    </source>
</evidence>
<dbReference type="AlphaFoldDB" id="A0A8S3RUU4"/>
<sequence>MVDKVLKHRTTPKWFYNHVLDKGRKECINFAKRLCALADVSTEKQCNINDIERFEKVVDLQILVISSKLGNKFIRVGEGETDRQKVFSTLLKRTIVDTLQPYVKDQHSCQSHCTVCCSSDCVLTGNSLSCRARNITCISIACFQRHIEEKITKKGVSYTDCGNKYECKTCRKVLVREERPPELHQCGEWKCVCCRDYQTEEHLCYQRAINTERTDRQMIFFDCETTQDTLIQCENGNLPSTSRCQNCKDKEEACNQCTLCQNCGKSWCGSKEHKVNFICMQTACDHCKDKQISDEPKCNFAGVRCSMCDKKDKKEFKKEPCFKTCGFRERIFRGEHATDAFCRRVFSEQYTNAVVLSHNGSGYDNYFLIDWLIKNSIRPDVIFNGSKIMYMAINRGLNIRVLDSLNFLPMKLSKIPKAFIGCRDVRYVKI</sequence>
<dbReference type="InterPro" id="IPR004868">
    <property type="entry name" value="DNA-dir_DNA_pol_B_mt/vir"/>
</dbReference>
<dbReference type="OrthoDB" id="6154771at2759"/>
<keyword evidence="4" id="KW-0548">Nucleotidyltransferase</keyword>
<comment type="similarity">
    <text evidence="1">Belongs to the DNA polymerase type-B family.</text>
</comment>
<dbReference type="InterPro" id="IPR036397">
    <property type="entry name" value="RNaseH_sf"/>
</dbReference>